<evidence type="ECO:0000256" key="1">
    <source>
        <dbReference type="ARBA" id="ARBA00004651"/>
    </source>
</evidence>
<dbReference type="PRINTS" id="PR01837">
    <property type="entry name" value="MGTCSAPBPROT"/>
</dbReference>
<dbReference type="AlphaFoldDB" id="A0A922PTJ5"/>
<dbReference type="GO" id="GO:0005886">
    <property type="term" value="C:plasma membrane"/>
    <property type="evidence" value="ECO:0007669"/>
    <property type="project" value="UniProtKB-SubCell"/>
</dbReference>
<evidence type="ECO:0000313" key="10">
    <source>
        <dbReference type="Proteomes" id="UP000051085"/>
    </source>
</evidence>
<sequence length="226" mass="24601">MTGLQELDWCLRMLLAALCGGIIGFERKSKAKTAGIRTHALIALGAALAMIVSKYGFFDLLRITHQNWSVDPSRIAAQVVSGIGFLGAGTILNRHDHVINGLTTAAGIWVTGAIGLAYGSGLYSIGVTGTICVLIAEMLGKYIDQFALRRGREFSCFLLLDGGTKRLYEVIDQLNHQDFRAPLKHTVYSYQNGTVSCRLFGELKPGVKTEEIFTELANMTSVKKSN</sequence>
<evidence type="ECO:0000256" key="6">
    <source>
        <dbReference type="ARBA" id="ARBA00023136"/>
    </source>
</evidence>
<evidence type="ECO:0000313" key="9">
    <source>
        <dbReference type="EMBL" id="KRM35305.1"/>
    </source>
</evidence>
<keyword evidence="4 7" id="KW-0812">Transmembrane</keyword>
<protein>
    <submittedName>
        <fullName evidence="9">MgtC SapB transporter</fullName>
    </submittedName>
</protein>
<comment type="similarity">
    <text evidence="2">Belongs to the MgtC/SapB family.</text>
</comment>
<evidence type="ECO:0000256" key="3">
    <source>
        <dbReference type="ARBA" id="ARBA00022475"/>
    </source>
</evidence>
<keyword evidence="5 7" id="KW-1133">Transmembrane helix</keyword>
<evidence type="ECO:0000256" key="5">
    <source>
        <dbReference type="ARBA" id="ARBA00022989"/>
    </source>
</evidence>
<feature type="transmembrane region" description="Helical" evidence="7">
    <location>
        <begin position="37"/>
        <end position="55"/>
    </location>
</feature>
<organism evidence="9 10">
    <name type="scientific">Limosilactobacillus pontis DSM 8475</name>
    <dbReference type="NCBI Taxonomy" id="1423794"/>
    <lineage>
        <taxon>Bacteria</taxon>
        <taxon>Bacillati</taxon>
        <taxon>Bacillota</taxon>
        <taxon>Bacilli</taxon>
        <taxon>Lactobacillales</taxon>
        <taxon>Lactobacillaceae</taxon>
        <taxon>Limosilactobacillus</taxon>
    </lineage>
</organism>
<feature type="domain" description="MgtC/SapB/SrpB/YhiD N-terminal" evidence="8">
    <location>
        <begin position="13"/>
        <end position="145"/>
    </location>
</feature>
<dbReference type="InterPro" id="IPR049177">
    <property type="entry name" value="MgtC_SapB_SrpB_YhiD_N"/>
</dbReference>
<feature type="transmembrane region" description="Helical" evidence="7">
    <location>
        <begin position="99"/>
        <end position="118"/>
    </location>
</feature>
<keyword evidence="3" id="KW-1003">Cell membrane</keyword>
<evidence type="ECO:0000259" key="8">
    <source>
        <dbReference type="Pfam" id="PF02308"/>
    </source>
</evidence>
<dbReference type="PANTHER" id="PTHR33778:SF1">
    <property type="entry name" value="MAGNESIUM TRANSPORTER YHID-RELATED"/>
    <property type="match status" value="1"/>
</dbReference>
<name>A0A922PTJ5_9LACO</name>
<evidence type="ECO:0000256" key="4">
    <source>
        <dbReference type="ARBA" id="ARBA00022692"/>
    </source>
</evidence>
<comment type="subcellular location">
    <subcellularLocation>
        <location evidence="1">Cell membrane</location>
        <topology evidence="1">Multi-pass membrane protein</topology>
    </subcellularLocation>
</comment>
<evidence type="ECO:0000256" key="7">
    <source>
        <dbReference type="SAM" id="Phobius"/>
    </source>
</evidence>
<dbReference type="PANTHER" id="PTHR33778">
    <property type="entry name" value="PROTEIN MGTC"/>
    <property type="match status" value="1"/>
</dbReference>
<proteinExistence type="inferred from homology"/>
<feature type="transmembrane region" description="Helical" evidence="7">
    <location>
        <begin position="124"/>
        <end position="143"/>
    </location>
</feature>
<evidence type="ECO:0000256" key="2">
    <source>
        <dbReference type="ARBA" id="ARBA00009298"/>
    </source>
</evidence>
<gene>
    <name evidence="9" type="ORF">FD34_GL000816</name>
</gene>
<dbReference type="EMBL" id="AZGO01000065">
    <property type="protein sequence ID" value="KRM35305.1"/>
    <property type="molecule type" value="Genomic_DNA"/>
</dbReference>
<comment type="caution">
    <text evidence="9">The sequence shown here is derived from an EMBL/GenBank/DDBJ whole genome shotgun (WGS) entry which is preliminary data.</text>
</comment>
<keyword evidence="6 7" id="KW-0472">Membrane</keyword>
<accession>A0A922PTJ5</accession>
<dbReference type="InterPro" id="IPR003416">
    <property type="entry name" value="MgtC/SapB/SrpB/YhiD_fam"/>
</dbReference>
<dbReference type="Proteomes" id="UP000051085">
    <property type="component" value="Unassembled WGS sequence"/>
</dbReference>
<reference evidence="9 10" key="1">
    <citation type="journal article" date="2015" name="Genome Announc.">
        <title>Expanding the biotechnology potential of lactobacilli through comparative genomics of 213 strains and associated genera.</title>
        <authorList>
            <person name="Sun Z."/>
            <person name="Harris H.M."/>
            <person name="McCann A."/>
            <person name="Guo C."/>
            <person name="Argimon S."/>
            <person name="Zhang W."/>
            <person name="Yang X."/>
            <person name="Jeffery I.B."/>
            <person name="Cooney J.C."/>
            <person name="Kagawa T.F."/>
            <person name="Liu W."/>
            <person name="Song Y."/>
            <person name="Salvetti E."/>
            <person name="Wrobel A."/>
            <person name="Rasinkangas P."/>
            <person name="Parkhill J."/>
            <person name="Rea M.C."/>
            <person name="O'Sullivan O."/>
            <person name="Ritari J."/>
            <person name="Douillard F.P."/>
            <person name="Paul Ross R."/>
            <person name="Yang R."/>
            <person name="Briner A.E."/>
            <person name="Felis G.E."/>
            <person name="de Vos W.M."/>
            <person name="Barrangou R."/>
            <person name="Klaenhammer T.R."/>
            <person name="Caufield P.W."/>
            <person name="Cui Y."/>
            <person name="Zhang H."/>
            <person name="O'Toole P.W."/>
        </authorList>
    </citation>
    <scope>NUCLEOTIDE SEQUENCE [LARGE SCALE GENOMIC DNA]</scope>
    <source>
        <strain evidence="9 10">DSM 8475</strain>
    </source>
</reference>
<dbReference type="Pfam" id="PF02308">
    <property type="entry name" value="MgtC"/>
    <property type="match status" value="1"/>
</dbReference>
<feature type="transmembrane region" description="Helical" evidence="7">
    <location>
        <begin position="6"/>
        <end position="25"/>
    </location>
</feature>